<dbReference type="AlphaFoldDB" id="A0A0D9ZAD2"/>
<reference evidence="1" key="2">
    <citation type="submission" date="2018-05" db="EMBL/GenBank/DDBJ databases">
        <title>OgluRS3 (Oryza glumaepatula Reference Sequence Version 3).</title>
        <authorList>
            <person name="Zhang J."/>
            <person name="Kudrna D."/>
            <person name="Lee S."/>
            <person name="Talag J."/>
            <person name="Welchert J."/>
            <person name="Wing R.A."/>
        </authorList>
    </citation>
    <scope>NUCLEOTIDE SEQUENCE [LARGE SCALE GENOMIC DNA]</scope>
</reference>
<sequence>MGFTTIPGRNSSSSGVLGLSNVTILPLIHTLHSRRLCGLIRRNGGRSGWWRGRRIEGELLADADLVVAKFATNDDVGNAEGHRGGWRGRGR</sequence>
<dbReference type="Proteomes" id="UP000026961">
    <property type="component" value="Chromosome 3"/>
</dbReference>
<protein>
    <submittedName>
        <fullName evidence="1">Uncharacterized protein</fullName>
    </submittedName>
</protein>
<dbReference type="Gramene" id="OGLUM03G26340.1">
    <property type="protein sequence ID" value="OGLUM03G26340.1"/>
    <property type="gene ID" value="OGLUM03G26340"/>
</dbReference>
<dbReference type="EnsemblPlants" id="OGLUM03G26340.1">
    <property type="protein sequence ID" value="OGLUM03G26340.1"/>
    <property type="gene ID" value="OGLUM03G26340"/>
</dbReference>
<reference evidence="1" key="1">
    <citation type="submission" date="2015-04" db="UniProtKB">
        <authorList>
            <consortium name="EnsemblPlants"/>
        </authorList>
    </citation>
    <scope>IDENTIFICATION</scope>
</reference>
<keyword evidence="2" id="KW-1185">Reference proteome</keyword>
<evidence type="ECO:0000313" key="1">
    <source>
        <dbReference type="EnsemblPlants" id="OGLUM03G26340.1"/>
    </source>
</evidence>
<accession>A0A0D9ZAD2</accession>
<organism evidence="1">
    <name type="scientific">Oryza glumipatula</name>
    <dbReference type="NCBI Taxonomy" id="40148"/>
    <lineage>
        <taxon>Eukaryota</taxon>
        <taxon>Viridiplantae</taxon>
        <taxon>Streptophyta</taxon>
        <taxon>Embryophyta</taxon>
        <taxon>Tracheophyta</taxon>
        <taxon>Spermatophyta</taxon>
        <taxon>Magnoliopsida</taxon>
        <taxon>Liliopsida</taxon>
        <taxon>Poales</taxon>
        <taxon>Poaceae</taxon>
        <taxon>BOP clade</taxon>
        <taxon>Oryzoideae</taxon>
        <taxon>Oryzeae</taxon>
        <taxon>Oryzinae</taxon>
        <taxon>Oryza</taxon>
    </lineage>
</organism>
<proteinExistence type="predicted"/>
<evidence type="ECO:0000313" key="2">
    <source>
        <dbReference type="Proteomes" id="UP000026961"/>
    </source>
</evidence>
<dbReference type="HOGENOM" id="CLU_2430648_0_0_1"/>
<name>A0A0D9ZAD2_9ORYZ</name>